<keyword evidence="2" id="KW-1185">Reference proteome</keyword>
<comment type="caution">
    <text evidence="1">The sequence shown here is derived from an EMBL/GenBank/DDBJ whole genome shotgun (WGS) entry which is preliminary data.</text>
</comment>
<dbReference type="EMBL" id="JAJVDC020000048">
    <property type="protein sequence ID" value="KAL1630303.1"/>
    <property type="molecule type" value="Genomic_DNA"/>
</dbReference>
<gene>
    <name evidence="1" type="ORF">SLS56_004975</name>
</gene>
<evidence type="ECO:0000313" key="2">
    <source>
        <dbReference type="Proteomes" id="UP001521116"/>
    </source>
</evidence>
<proteinExistence type="predicted"/>
<evidence type="ECO:0000313" key="1">
    <source>
        <dbReference type="EMBL" id="KAL1630303.1"/>
    </source>
</evidence>
<organism evidence="1 2">
    <name type="scientific">Neofusicoccum ribis</name>
    <dbReference type="NCBI Taxonomy" id="45134"/>
    <lineage>
        <taxon>Eukaryota</taxon>
        <taxon>Fungi</taxon>
        <taxon>Dikarya</taxon>
        <taxon>Ascomycota</taxon>
        <taxon>Pezizomycotina</taxon>
        <taxon>Dothideomycetes</taxon>
        <taxon>Dothideomycetes incertae sedis</taxon>
        <taxon>Botryosphaeriales</taxon>
        <taxon>Botryosphaeriaceae</taxon>
        <taxon>Neofusicoccum</taxon>
    </lineage>
</organism>
<protein>
    <submittedName>
        <fullName evidence="1">Uncharacterized protein</fullName>
    </submittedName>
</protein>
<reference evidence="1 2" key="1">
    <citation type="submission" date="2024-02" db="EMBL/GenBank/DDBJ databases">
        <title>De novo assembly and annotation of 12 fungi associated with fruit tree decline syndrome in Ontario, Canada.</title>
        <authorList>
            <person name="Sulman M."/>
            <person name="Ellouze W."/>
            <person name="Ilyukhin E."/>
        </authorList>
    </citation>
    <scope>NUCLEOTIDE SEQUENCE [LARGE SCALE GENOMIC DNA]</scope>
    <source>
        <strain evidence="1 2">M1-105</strain>
    </source>
</reference>
<dbReference type="Proteomes" id="UP001521116">
    <property type="component" value="Unassembled WGS sequence"/>
</dbReference>
<name>A0ABR3SWC7_9PEZI</name>
<accession>A0ABR3SWC7</accession>
<sequence>MDSTSAAAAASRARWKLRATAEHHVTHVPLHRARQFFAVDASGSTAGRIIRDERDFAEKLHQGHPNDKAATWGTYCGDPTADFGSVSWTANRGGTQPSHILTTASAVDAIGSSDVWYLLTDGEIWENDVQVLCQLAMDTGVLNVPAIFVITGKKKPTPSDLNISVGVSFFANAPDVLILFKEVPTGHIYVVAAKGCFAPLASNGTESAPDLSSWTPLKRLFSEGELIQLFQSQDIHVPSAESRPKLSTGAINLGEQWQRENENAVVDLDLLFTAGGMLTHEDLGQLLAEEAFNNVSVACKTRGRIQDLRAFLLTQKVEEITVKLEDVSGASDIVSKLSNPDTDSAAREALQLQLREAHANNRLHYQDAMKNLRESGESQAVRQRNRLVNSALEQLAHLESSGYTADILSRRSNRAKRAATVAEGGEIPITSLDLDTPTAFRGECQICCGENEIMSVAVKVGADGAANTDNFALDFPLAAGRFKSNSDLISSQNVCFQCALAFQGRSLFREDLAAVLPTLDYTGSNKKYIQEQLYMALTGGLRTGASGASQLFMTILDRTLRDKEWAGAGSEVSQDADVVQRRAMLQWVLQNMLQNTGCRETFNEQGKWVTYREALAWAVRDFRDQGIDSWAVGYPVAGFVQLVAFGQQLGAFGSQTIRDLRLAKLLHSVASAYLALLFKNAQNGNQSWKQPLLETIYTRFNIDLVPVDTRDENSLIADPTAFWTRLSAFLTADAELLADWDVQDQERLMRRIQLLAFWLVYHQREHTRAKTFFQKLRTEQPLSHSALDAGGAPLAPTVTNPILRSIFRGRDAADQAFHARHTGPSPFATPFGPSVLRCCFAACAEPFAAAGALPGPHEPWANAHRDALRRSRADHLASAFAVDPAAFAQANQTGLPAVTASPAPPASTHYNLHVSVARAWSAMDASARRAVAAGSAEHVDAFVLAVRRKICAAKRGDVFQDGLDGEVRRALPSFLEALRVALRAEGREGEGVEAFEHDWTQNNLETKARYEMRVVGGDA</sequence>